<dbReference type="Proteomes" id="UP000799772">
    <property type="component" value="Unassembled WGS sequence"/>
</dbReference>
<proteinExistence type="predicted"/>
<feature type="region of interest" description="Disordered" evidence="1">
    <location>
        <begin position="317"/>
        <end position="344"/>
    </location>
</feature>
<accession>A0A9P4IJP7</accession>
<gene>
    <name evidence="2" type="ORF">NA57DRAFT_75257</name>
</gene>
<dbReference type="OrthoDB" id="3946172at2759"/>
<evidence type="ECO:0000256" key="1">
    <source>
        <dbReference type="SAM" id="MobiDB-lite"/>
    </source>
</evidence>
<name>A0A9P4IJP7_9PEZI</name>
<feature type="region of interest" description="Disordered" evidence="1">
    <location>
        <begin position="461"/>
        <end position="485"/>
    </location>
</feature>
<organism evidence="2 3">
    <name type="scientific">Rhizodiscina lignyota</name>
    <dbReference type="NCBI Taxonomy" id="1504668"/>
    <lineage>
        <taxon>Eukaryota</taxon>
        <taxon>Fungi</taxon>
        <taxon>Dikarya</taxon>
        <taxon>Ascomycota</taxon>
        <taxon>Pezizomycotina</taxon>
        <taxon>Dothideomycetes</taxon>
        <taxon>Pleosporomycetidae</taxon>
        <taxon>Aulographales</taxon>
        <taxon>Rhizodiscinaceae</taxon>
        <taxon>Rhizodiscina</taxon>
    </lineage>
</organism>
<reference evidence="2" key="1">
    <citation type="journal article" date="2020" name="Stud. Mycol.">
        <title>101 Dothideomycetes genomes: a test case for predicting lifestyles and emergence of pathogens.</title>
        <authorList>
            <person name="Haridas S."/>
            <person name="Albert R."/>
            <person name="Binder M."/>
            <person name="Bloem J."/>
            <person name="Labutti K."/>
            <person name="Salamov A."/>
            <person name="Andreopoulos B."/>
            <person name="Baker S."/>
            <person name="Barry K."/>
            <person name="Bills G."/>
            <person name="Bluhm B."/>
            <person name="Cannon C."/>
            <person name="Castanera R."/>
            <person name="Culley D."/>
            <person name="Daum C."/>
            <person name="Ezra D."/>
            <person name="Gonzalez J."/>
            <person name="Henrissat B."/>
            <person name="Kuo A."/>
            <person name="Liang C."/>
            <person name="Lipzen A."/>
            <person name="Lutzoni F."/>
            <person name="Magnuson J."/>
            <person name="Mondo S."/>
            <person name="Nolan M."/>
            <person name="Ohm R."/>
            <person name="Pangilinan J."/>
            <person name="Park H.-J."/>
            <person name="Ramirez L."/>
            <person name="Alfaro M."/>
            <person name="Sun H."/>
            <person name="Tritt A."/>
            <person name="Yoshinaga Y."/>
            <person name="Zwiers L.-H."/>
            <person name="Turgeon B."/>
            <person name="Goodwin S."/>
            <person name="Spatafora J."/>
            <person name="Crous P."/>
            <person name="Grigoriev I."/>
        </authorList>
    </citation>
    <scope>NUCLEOTIDE SEQUENCE</scope>
    <source>
        <strain evidence="2">CBS 133067</strain>
    </source>
</reference>
<dbReference type="EMBL" id="ML978125">
    <property type="protein sequence ID" value="KAF2099752.1"/>
    <property type="molecule type" value="Genomic_DNA"/>
</dbReference>
<feature type="compositionally biased region" description="Basic and acidic residues" evidence="1">
    <location>
        <begin position="461"/>
        <end position="477"/>
    </location>
</feature>
<sequence length="609" mass="70565">MPYFEGESSGESLEIIQYTIRRLEKYPPERWEAVTEKRFQRDPPLRIIYDSGISVSPLSLPSPSWDELNKSDIYEWKWKRLNASMPASQFISQVDMEILRIHHQDTLWQDGRQHTLPLDQSLDWFLNAQNNVRNRWIQQGIWKSGWGRAWSARTETDPETGQKWGYLDGGMSVHGHWAHEADDVEHPMLDRYEKLQARSISEGYPWLTDVSASRPDRQFMFQASIEMDWIQNKREFWSMPRNTEDLVIAAFTAVKQSWVEREIWNPKWVNFPGRTWMHEDHEERPPTPATIRVDCLERQKLQQIQEQLETNRIITAGQPRNESHDTNCVRPITPGTSHGDTEVRRGEAQPILPLSSPRHSPQPSSSTVPAAEFHWGQRFLKYVELQAEDDSSFDIKRQGRVGDQELHNLIKGRIFGPAPTITFLIHDAILEHWRDFLLSSAQTEGDTERFRNSVVVYEDPRTCDRDEQRRDPIDEASRSPTRRSARIAGQVQTAGHQQNVLKKQPVQKPKIQVIEDPFMVVGEQLIASIRYPVESPEHKVTQADDPPTPPPTQAAKRKMTDEEEVENTEWQAKKPHVRRSTRNSSKAPAEESCANVPKQTSSKGARHTR</sequence>
<keyword evidence="3" id="KW-1185">Reference proteome</keyword>
<protein>
    <submittedName>
        <fullName evidence="2">Uncharacterized protein</fullName>
    </submittedName>
</protein>
<feature type="region of interest" description="Disordered" evidence="1">
    <location>
        <begin position="536"/>
        <end position="609"/>
    </location>
</feature>
<evidence type="ECO:0000313" key="2">
    <source>
        <dbReference type="EMBL" id="KAF2099752.1"/>
    </source>
</evidence>
<evidence type="ECO:0000313" key="3">
    <source>
        <dbReference type="Proteomes" id="UP000799772"/>
    </source>
</evidence>
<dbReference type="AlphaFoldDB" id="A0A9P4IJP7"/>
<comment type="caution">
    <text evidence="2">The sequence shown here is derived from an EMBL/GenBank/DDBJ whole genome shotgun (WGS) entry which is preliminary data.</text>
</comment>